<feature type="region of interest" description="Disordered" evidence="1">
    <location>
        <begin position="176"/>
        <end position="204"/>
    </location>
</feature>
<dbReference type="InterPro" id="IPR025048">
    <property type="entry name" value="DUF3987"/>
</dbReference>
<feature type="region of interest" description="Disordered" evidence="1">
    <location>
        <begin position="1"/>
        <end position="52"/>
    </location>
</feature>
<protein>
    <submittedName>
        <fullName evidence="2">Uncharacterized protein</fullName>
    </submittedName>
</protein>
<dbReference type="Proteomes" id="UP000199550">
    <property type="component" value="Unassembled WGS sequence"/>
</dbReference>
<gene>
    <name evidence="2" type="ORF">SAMN04488004_110153</name>
</gene>
<proteinExistence type="predicted"/>
<dbReference type="EMBL" id="FOTF01000010">
    <property type="protein sequence ID" value="SFL21792.1"/>
    <property type="molecule type" value="Genomic_DNA"/>
</dbReference>
<feature type="compositionally biased region" description="Polar residues" evidence="1">
    <location>
        <begin position="187"/>
        <end position="204"/>
    </location>
</feature>
<feature type="compositionally biased region" description="Pro residues" evidence="1">
    <location>
        <begin position="9"/>
        <end position="18"/>
    </location>
</feature>
<dbReference type="Pfam" id="PF13148">
    <property type="entry name" value="DUF3987"/>
    <property type="match status" value="1"/>
</dbReference>
<keyword evidence="3" id="KW-1185">Reference proteome</keyword>
<evidence type="ECO:0000313" key="2">
    <source>
        <dbReference type="EMBL" id="SFL21792.1"/>
    </source>
</evidence>
<accession>A0A1I4FV63</accession>
<evidence type="ECO:0000256" key="1">
    <source>
        <dbReference type="SAM" id="MobiDB-lite"/>
    </source>
</evidence>
<organism evidence="2 3">
    <name type="scientific">Loktanella salsilacus</name>
    <dbReference type="NCBI Taxonomy" id="195913"/>
    <lineage>
        <taxon>Bacteria</taxon>
        <taxon>Pseudomonadati</taxon>
        <taxon>Pseudomonadota</taxon>
        <taxon>Alphaproteobacteria</taxon>
        <taxon>Rhodobacterales</taxon>
        <taxon>Roseobacteraceae</taxon>
        <taxon>Loktanella</taxon>
    </lineage>
</organism>
<name>A0A1I4FV63_9RHOB</name>
<sequence length="204" mass="21317">MTNDKPEWPKGPPRPIGPPAAKESPTGQPEPQPDSAPRPMQKSARESGDSAVGADWLKPAAEATGDAPDVGVPAETLRSTYTDWAEQRAQAGGTFLAVLLGKCGAAIGNARVATAGPGTWFLAVLWIMTVGTSGAAKSPAIWAVVDLYEKLEQRLRAAHGDDRDLTERERAEIAADDAQHQRILAATGTNDANTSAPASSSQPT</sequence>
<dbReference type="AlphaFoldDB" id="A0A1I4FV63"/>
<evidence type="ECO:0000313" key="3">
    <source>
        <dbReference type="Proteomes" id="UP000199550"/>
    </source>
</evidence>
<reference evidence="2 3" key="1">
    <citation type="submission" date="2016-10" db="EMBL/GenBank/DDBJ databases">
        <authorList>
            <person name="de Groot N.N."/>
        </authorList>
    </citation>
    <scope>NUCLEOTIDE SEQUENCE [LARGE SCALE GENOMIC DNA]</scope>
    <source>
        <strain evidence="2 3">DSM 16199</strain>
    </source>
</reference>